<feature type="coiled-coil region" evidence="1">
    <location>
        <begin position="793"/>
        <end position="869"/>
    </location>
</feature>
<dbReference type="STRING" id="93759.A0A1R3IG15"/>
<dbReference type="EMBL" id="AWUE01018264">
    <property type="protein sequence ID" value="OMO81495.1"/>
    <property type="molecule type" value="Genomic_DNA"/>
</dbReference>
<gene>
    <name evidence="5" type="ORF">COLO4_23553</name>
</gene>
<feature type="region of interest" description="Disordered" evidence="2">
    <location>
        <begin position="1"/>
        <end position="35"/>
    </location>
</feature>
<dbReference type="GO" id="GO:0004175">
    <property type="term" value="F:endopeptidase activity"/>
    <property type="evidence" value="ECO:0007669"/>
    <property type="project" value="UniProtKB-ARBA"/>
</dbReference>
<dbReference type="GO" id="GO:0080120">
    <property type="term" value="P:CAAX-box protein maturation"/>
    <property type="evidence" value="ECO:0007669"/>
    <property type="project" value="UniProtKB-ARBA"/>
</dbReference>
<name>A0A1R3IG15_9ROSI</name>
<dbReference type="PANTHER" id="PTHR43939">
    <property type="entry name" value="COILED-COIL DOMAIN-CONTAINING PROTEIN 158"/>
    <property type="match status" value="1"/>
</dbReference>
<dbReference type="Proteomes" id="UP000187203">
    <property type="component" value="Unassembled WGS sequence"/>
</dbReference>
<feature type="coiled-coil region" evidence="1">
    <location>
        <begin position="1286"/>
        <end position="1334"/>
    </location>
</feature>
<comment type="caution">
    <text evidence="5">The sequence shown here is derived from an EMBL/GenBank/DDBJ whole genome shotgun (WGS) entry which is preliminary data.</text>
</comment>
<feature type="coiled-coil region" evidence="1">
    <location>
        <begin position="909"/>
        <end position="964"/>
    </location>
</feature>
<keyword evidence="1" id="KW-0175">Coiled coil</keyword>
<feature type="domain" description="CAAX prenyl protease 2/Lysostaphin resistance protein A-like" evidence="4">
    <location>
        <begin position="2015"/>
        <end position="2101"/>
    </location>
</feature>
<feature type="coiled-coil region" evidence="1">
    <location>
        <begin position="435"/>
        <end position="473"/>
    </location>
</feature>
<protein>
    <submittedName>
        <fullName evidence="5">CAAX amino terminal protease</fullName>
    </submittedName>
</protein>
<keyword evidence="3" id="KW-0812">Transmembrane</keyword>
<dbReference type="Pfam" id="PF02517">
    <property type="entry name" value="Rce1-like"/>
    <property type="match status" value="1"/>
</dbReference>
<feature type="coiled-coil region" evidence="1">
    <location>
        <begin position="991"/>
        <end position="1137"/>
    </location>
</feature>
<keyword evidence="5" id="KW-0645">Protease</keyword>
<evidence type="ECO:0000256" key="2">
    <source>
        <dbReference type="SAM" id="MobiDB-lite"/>
    </source>
</evidence>
<organism evidence="5 6">
    <name type="scientific">Corchorus olitorius</name>
    <dbReference type="NCBI Taxonomy" id="93759"/>
    <lineage>
        <taxon>Eukaryota</taxon>
        <taxon>Viridiplantae</taxon>
        <taxon>Streptophyta</taxon>
        <taxon>Embryophyta</taxon>
        <taxon>Tracheophyta</taxon>
        <taxon>Spermatophyta</taxon>
        <taxon>Magnoliopsida</taxon>
        <taxon>eudicotyledons</taxon>
        <taxon>Gunneridae</taxon>
        <taxon>Pentapetalae</taxon>
        <taxon>rosids</taxon>
        <taxon>malvids</taxon>
        <taxon>Malvales</taxon>
        <taxon>Malvaceae</taxon>
        <taxon>Grewioideae</taxon>
        <taxon>Apeibeae</taxon>
        <taxon>Corchorus</taxon>
    </lineage>
</organism>
<keyword evidence="6" id="KW-1185">Reference proteome</keyword>
<evidence type="ECO:0000313" key="6">
    <source>
        <dbReference type="Proteomes" id="UP000187203"/>
    </source>
</evidence>
<feature type="coiled-coil region" evidence="1">
    <location>
        <begin position="516"/>
        <end position="543"/>
    </location>
</feature>
<feature type="coiled-coil region" evidence="1">
    <location>
        <begin position="74"/>
        <end position="151"/>
    </location>
</feature>
<dbReference type="GO" id="GO:0006508">
    <property type="term" value="P:proteolysis"/>
    <property type="evidence" value="ECO:0007669"/>
    <property type="project" value="UniProtKB-KW"/>
</dbReference>
<proteinExistence type="predicted"/>
<feature type="region of interest" description="Disordered" evidence="2">
    <location>
        <begin position="1886"/>
        <end position="1905"/>
    </location>
</feature>
<accession>A0A1R3IG15</accession>
<dbReference type="OrthoDB" id="10255522at2759"/>
<feature type="coiled-coil region" evidence="1">
    <location>
        <begin position="1562"/>
        <end position="1617"/>
    </location>
</feature>
<sequence>MSENHDSEIAGAVEEDGPIYSQSSTNQEAESLELSHVDSKEDMFVDASEEIPDAVARQFNEVDNGTHNNEVVDNNQFVDEMERLRALLEQAVDEKEKLKSDYKEEKEALAREIYMKDQEIEGLNVKVRSLVAEAEKENVEKNQRFEVALERILAALGSVVDHGELFGDSGGEHIDLVEKSTLALIEKYNQFLSEINQFGQCLTKAESNFGVQEFGTVFVAARDELFELRKKETELIERIGALEDDNRKLLEQVESEKTTVEMLNSELGKAKTEAEQEKMRSANTKEKLSMAVTKGKALVQQRDALKQSLADKTSELEKCQVELQEKSSALEAAELYKEDLVKSENLVASLQESLSQKTLILETFEHILSQIDIPEELQSVDIVGRARWLANERKELKGVSLDFHRLRDAICAINLPENVSFSDLDSRLAWLQESFYQAKDEINILQNEISRTKEAARDEIDRLTASLSTVQQEKDYIKEELDQIGTKYEEIVGKVHQLSLDKDHLSASLASELTEKDYIQKELADLTSKYENVMNEVHQFKSEKDQISRMLAEGSGIIMGDQEGIEETSSNLPMLIDRCFGKIKEQMSASLDAPIMDAELFEKLQSLLYVRNMELMLCDEILEEDRLVRSQLSDLTNQFTVTSRELFALKEEKDILQKDLERSEEKSGLLREKLSMAVKKGKGLVQDRENLKHLLEEKNSEIEKLSLELQQQKSTVAECRDQISTLSTDLERIPKLESDFAAMKEQRDQIEKFLLESNNILQRVSEVIDRIVIPVALEFQEPIEKLEWLAGYIDDCQTAKAQTEQELREVKEEASNLAGKLAEAEATMKSVEDALTVAQNDSNQLAEEKREMEFGKKNIEIELQKAMEEAHLQKSILQRVSEVIDRIVIPVDLQFEEPTEKLNWLAGYIDDCQTAKTQTEKELREVKEEASNLAGKLAEAQASMKSLEDALVVAQNDLSQLAEEKREIEFGKKNIEIELQKGMEEAQLQANKFADESRKSLEEALALAESKISLLISEKEEIEGSRAASEMEMEKVREEVSTQTIRLTEAYDTIKSLENALSQAEMNVVSLTEQGNHAQSEITNLENELTKLKDETETQASKLADAGTSIKSLEDALAKAEKDFSILQGEKRTADQEVSTLNSKLNACMEELAGTSGSIASRSIELIGHLNNLQMLVEDQSLLSTMKQCFDRNLERLKEMDRTIKDTRNHLVDKDSELLQGYPLMEDIAHLARHFSDDIGNAANIEMENYEANPVNGDDISSIFTKTGERFQLRNKILADRFDGFSTFLDESIAALSKKLQAAKEEVKSMVENMESLKQNVKSLEMREQEREKAIVMLQNDFAILISACTDATQDLQFEVKNNLIELNHVPELEKLNHGLHLDVGEYVEDDMALHEFGGNKCAKTAEKLLASTRRVQSFAKLFETTNKAVATIIHDLQKELENTRSASEKAIDERNVYQSRVYKLESDIEALEDSRRELRLKVEDYEAKEERWKEKVSELSSSYNSLLMKEKEAEEPLLSASQLRTLLDKLSVIEVPLAESEDLEPQSSADIKKLFSVIDNFTDLQNQIDLLSYEKEELQSTLSRQVNEIEHLKEEIKAHERNKPDLEEMNTELSEVTFSLQKIIVVLGGKEFIGGQNSVGIKALLPILEKQVNALLLETEKSKSNALDLGTELLGSQKVIDELSTKIKLLEESLHGRTVQNEIVQERSIFEAPSVPTGSEISEIEDAVSVGKNTISPVASAAHLRTLKKGSTDHLALNIDSESDRLINNEETDEDKGHLFKSLNTSGLIPRQGKLFADRVDGIWVSGGRVLGSRPRARLGLMAYCGKFVGYHGAKELVTLKTISGPKFSVRAFASRKSMKRLRREGQPRKNVSLPTKETLVEDGSVLTDTSSSKDEDGNDGGSVYFSDNTAPQTSISIPSRSNVLQACTITSGLIAALGLIIRQVSHVGSMEGLPILDCSMEVSFGFEMWHLELIVGSVILISSCRCILLKTWPNFAESSEAANQQVLSSLQPYDYLVVAFLPGMSEELLFRGALLPIFGFDWKSVLVVASLFGALHLGNGRKYSFAVWATFVGIVYGYATLVSSSLIVPMASHALNNLVGGILWRYTSKSSE</sequence>
<feature type="compositionally biased region" description="Polar residues" evidence="2">
    <location>
        <begin position="20"/>
        <end position="29"/>
    </location>
</feature>
<keyword evidence="3" id="KW-1133">Transmembrane helix</keyword>
<evidence type="ECO:0000256" key="3">
    <source>
        <dbReference type="SAM" id="Phobius"/>
    </source>
</evidence>
<evidence type="ECO:0000256" key="1">
    <source>
        <dbReference type="SAM" id="Coils"/>
    </source>
</evidence>
<dbReference type="PANTHER" id="PTHR43939:SF68">
    <property type="entry name" value="CENTROSOMAL PROTEIN OF 290 KDA-LIKE"/>
    <property type="match status" value="1"/>
</dbReference>
<feature type="transmembrane region" description="Helical" evidence="3">
    <location>
        <begin position="2035"/>
        <end position="2055"/>
    </location>
</feature>
<dbReference type="InterPro" id="IPR003675">
    <property type="entry name" value="Rce1/LyrA-like_dom"/>
</dbReference>
<keyword evidence="3" id="KW-0472">Membrane</keyword>
<reference evidence="6" key="1">
    <citation type="submission" date="2013-09" db="EMBL/GenBank/DDBJ databases">
        <title>Corchorus olitorius genome sequencing.</title>
        <authorList>
            <person name="Alam M."/>
            <person name="Haque M.S."/>
            <person name="Islam M.S."/>
            <person name="Emdad E.M."/>
            <person name="Islam M.M."/>
            <person name="Ahmed B."/>
            <person name="Halim A."/>
            <person name="Hossen Q.M.M."/>
            <person name="Hossain M.Z."/>
            <person name="Ahmed R."/>
            <person name="Khan M.M."/>
            <person name="Islam R."/>
            <person name="Rashid M.M."/>
            <person name="Khan S.A."/>
            <person name="Rahman M.S."/>
            <person name="Alam M."/>
            <person name="Yahiya A.S."/>
            <person name="Khan M.S."/>
            <person name="Azam M.S."/>
            <person name="Haque T."/>
            <person name="Lashkar M.Z.H."/>
            <person name="Akhand A.I."/>
            <person name="Morshed G."/>
            <person name="Roy S."/>
            <person name="Uddin K.S."/>
            <person name="Rabeya T."/>
            <person name="Hossain A.S."/>
            <person name="Chowdhury A."/>
            <person name="Snigdha A.R."/>
            <person name="Mortoza M.S."/>
            <person name="Matin S.A."/>
            <person name="Hoque S.M.E."/>
            <person name="Islam M.K."/>
            <person name="Roy D.K."/>
            <person name="Haider R."/>
            <person name="Moosa M.M."/>
            <person name="Elias S.M."/>
            <person name="Hasan A.M."/>
            <person name="Jahan S."/>
            <person name="Shafiuddin M."/>
            <person name="Mahmood N."/>
            <person name="Shommy N.S."/>
        </authorList>
    </citation>
    <scope>NUCLEOTIDE SEQUENCE [LARGE SCALE GENOMIC DNA]</scope>
    <source>
        <strain evidence="6">cv. O-4</strain>
    </source>
</reference>
<feature type="transmembrane region" description="Helical" evidence="3">
    <location>
        <begin position="2067"/>
        <end position="2090"/>
    </location>
</feature>
<feature type="coiled-coil region" evidence="1">
    <location>
        <begin position="1434"/>
        <end position="1503"/>
    </location>
</feature>
<feature type="coiled-coil region" evidence="1">
    <location>
        <begin position="232"/>
        <end position="353"/>
    </location>
</feature>
<keyword evidence="5" id="KW-0378">Hydrolase</keyword>
<dbReference type="Gene3D" id="1.10.287.1490">
    <property type="match status" value="1"/>
</dbReference>
<feature type="coiled-coil region" evidence="1">
    <location>
        <begin position="646"/>
        <end position="722"/>
    </location>
</feature>
<evidence type="ECO:0000259" key="4">
    <source>
        <dbReference type="Pfam" id="PF02517"/>
    </source>
</evidence>
<dbReference type="Gene3D" id="1.10.287.2610">
    <property type="match status" value="1"/>
</dbReference>
<evidence type="ECO:0000313" key="5">
    <source>
        <dbReference type="EMBL" id="OMO81495.1"/>
    </source>
</evidence>